<keyword evidence="3 9" id="KW-0808">Transferase</keyword>
<dbReference type="PANTHER" id="PTHR22926:SF3">
    <property type="entry name" value="UNDECAPRENYL-PHOSPHATE ALPHA-N-ACETYLGLUCOSAMINYL 1-PHOSPHATE TRANSFERASE"/>
    <property type="match status" value="1"/>
</dbReference>
<organism evidence="9 10">
    <name type="scientific">Sulfuricaulis limicola</name>
    <dbReference type="NCBI Taxonomy" id="1620215"/>
    <lineage>
        <taxon>Bacteria</taxon>
        <taxon>Pseudomonadati</taxon>
        <taxon>Pseudomonadota</taxon>
        <taxon>Gammaproteobacteria</taxon>
        <taxon>Acidiferrobacterales</taxon>
        <taxon>Acidiferrobacteraceae</taxon>
        <taxon>Sulfuricaulis</taxon>
    </lineage>
</organism>
<evidence type="ECO:0000256" key="1">
    <source>
        <dbReference type="ARBA" id="ARBA00004651"/>
    </source>
</evidence>
<feature type="transmembrane region" description="Helical" evidence="8">
    <location>
        <begin position="233"/>
        <end position="255"/>
    </location>
</feature>
<feature type="transmembrane region" description="Helical" evidence="8">
    <location>
        <begin position="47"/>
        <end position="64"/>
    </location>
</feature>
<keyword evidence="4 8" id="KW-0812">Transmembrane</keyword>
<feature type="transmembrane region" description="Helical" evidence="8">
    <location>
        <begin position="413"/>
        <end position="431"/>
    </location>
</feature>
<sequence>MTYLLGFITALVLSMTIIPLMVRLAPRIGMIDRPDQRKVHAEPIPRAGGVGIVLGALAPLVLWLPLDALSGAYLFGALVLLAFGVWDDIQELGHYVKFIGQFIAVGAVVYYGDLYVTHLPFVAGELEEFTGKVFTVIAMVGMINAVNHSDGLDGLAGGMSLLSLSAMAYLSYLADGEASFLIIVALATLGGIVGFLRYNTHPARVFMGDGGSQFLGFTAGFLAVLLVEKVNTAVSPALPALLLGLPIVDILAVFAQRVYHGMNWFRASKNHIHHRLLALGFDHYEAVVIIYSIQTFFVISAIFLMYESDALILSIYLGVCALVFAFLIVAEKNRWRATKSQRPTGLAKIIDSIKQHRLFSAIPMRFVSLAIPVLFVLTGFMASRIPRDLGVVSAVLVVILLVYLALRRARDTTVLQVVAYVTAAFVVYLETQYCKQWAPYLDTIEVVYFVLLVAAIGITIRYGSKAEFKTTPMDYLIIFVVLFAGFLLHNLPEKAELGGMAVKLMILFYGCELIITRMRKLVHLLTFATLTTLATIAVRGLI</sequence>
<accession>A0A1B4XGH0</accession>
<feature type="transmembrane region" description="Helical" evidence="8">
    <location>
        <begin position="310"/>
        <end position="330"/>
    </location>
</feature>
<keyword evidence="2" id="KW-1003">Cell membrane</keyword>
<feature type="transmembrane region" description="Helical" evidence="8">
    <location>
        <begin position="98"/>
        <end position="117"/>
    </location>
</feature>
<dbReference type="PROSITE" id="PS01348">
    <property type="entry name" value="MRAY_2"/>
    <property type="match status" value="1"/>
</dbReference>
<evidence type="ECO:0000256" key="7">
    <source>
        <dbReference type="PIRSR" id="PIRSR600715-1"/>
    </source>
</evidence>
<feature type="transmembrane region" description="Helical" evidence="8">
    <location>
        <begin position="389"/>
        <end position="406"/>
    </location>
</feature>
<keyword evidence="5 8" id="KW-1133">Transmembrane helix</keyword>
<dbReference type="GO" id="GO:0071555">
    <property type="term" value="P:cell wall organization"/>
    <property type="evidence" value="ECO:0007669"/>
    <property type="project" value="TreeGrafter"/>
</dbReference>
<feature type="transmembrane region" description="Helical" evidence="8">
    <location>
        <begin position="178"/>
        <end position="198"/>
    </location>
</feature>
<dbReference type="PANTHER" id="PTHR22926">
    <property type="entry name" value="PHOSPHO-N-ACETYLMURAMOYL-PENTAPEPTIDE-TRANSFERASE"/>
    <property type="match status" value="1"/>
</dbReference>
<dbReference type="GO" id="GO:0016780">
    <property type="term" value="F:phosphotransferase activity, for other substituted phosphate groups"/>
    <property type="evidence" value="ECO:0007669"/>
    <property type="project" value="InterPro"/>
</dbReference>
<dbReference type="GO" id="GO:0009103">
    <property type="term" value="P:lipopolysaccharide biosynthetic process"/>
    <property type="evidence" value="ECO:0007669"/>
    <property type="project" value="TreeGrafter"/>
</dbReference>
<feature type="transmembrane region" description="Helical" evidence="8">
    <location>
        <begin position="70"/>
        <end position="86"/>
    </location>
</feature>
<evidence type="ECO:0000256" key="6">
    <source>
        <dbReference type="ARBA" id="ARBA00023136"/>
    </source>
</evidence>
<keyword evidence="10" id="KW-1185">Reference proteome</keyword>
<dbReference type="InterPro" id="IPR018480">
    <property type="entry name" value="PNAcMuramoyl-5peptid_Trfase_CS"/>
</dbReference>
<feature type="transmembrane region" description="Helical" evidence="8">
    <location>
        <begin position="497"/>
        <end position="515"/>
    </location>
</feature>
<dbReference type="KEGG" id="slim:SCL_1596"/>
<feature type="transmembrane region" description="Helical" evidence="8">
    <location>
        <begin position="475"/>
        <end position="491"/>
    </location>
</feature>
<dbReference type="Pfam" id="PF00953">
    <property type="entry name" value="Glycos_transf_4"/>
    <property type="match status" value="1"/>
</dbReference>
<keyword evidence="7" id="KW-0479">Metal-binding</keyword>
<dbReference type="GO" id="GO:0044038">
    <property type="term" value="P:cell wall macromolecule biosynthetic process"/>
    <property type="evidence" value="ECO:0007669"/>
    <property type="project" value="TreeGrafter"/>
</dbReference>
<evidence type="ECO:0000256" key="3">
    <source>
        <dbReference type="ARBA" id="ARBA00022679"/>
    </source>
</evidence>
<proteinExistence type="predicted"/>
<feature type="transmembrane region" description="Helical" evidence="8">
    <location>
        <begin position="210"/>
        <end position="227"/>
    </location>
</feature>
<comment type="cofactor">
    <cofactor evidence="7">
        <name>Mg(2+)</name>
        <dbReference type="ChEBI" id="CHEBI:18420"/>
    </cofactor>
</comment>
<evidence type="ECO:0000313" key="10">
    <source>
        <dbReference type="Proteomes" id="UP000243180"/>
    </source>
</evidence>
<name>A0A1B4XGH0_9GAMM</name>
<keyword evidence="7" id="KW-0460">Magnesium</keyword>
<evidence type="ECO:0000256" key="8">
    <source>
        <dbReference type="SAM" id="Phobius"/>
    </source>
</evidence>
<dbReference type="OrthoDB" id="9783652at2"/>
<dbReference type="GO" id="GO:0046872">
    <property type="term" value="F:metal ion binding"/>
    <property type="evidence" value="ECO:0007669"/>
    <property type="project" value="UniProtKB-KW"/>
</dbReference>
<feature type="transmembrane region" description="Helical" evidence="8">
    <location>
        <begin position="446"/>
        <end position="463"/>
    </location>
</feature>
<dbReference type="InParanoid" id="A0A1B4XGH0"/>
<dbReference type="GO" id="GO:0005886">
    <property type="term" value="C:plasma membrane"/>
    <property type="evidence" value="ECO:0007669"/>
    <property type="project" value="UniProtKB-SubCell"/>
</dbReference>
<feature type="transmembrane region" description="Helical" evidence="8">
    <location>
        <begin position="6"/>
        <end position="26"/>
    </location>
</feature>
<dbReference type="Proteomes" id="UP000243180">
    <property type="component" value="Chromosome"/>
</dbReference>
<evidence type="ECO:0000313" key="9">
    <source>
        <dbReference type="EMBL" id="BAV33901.1"/>
    </source>
</evidence>
<dbReference type="RefSeq" id="WP_096360706.1">
    <property type="nucleotide sequence ID" value="NZ_AP014879.1"/>
</dbReference>
<feature type="transmembrane region" description="Helical" evidence="8">
    <location>
        <begin position="362"/>
        <end position="383"/>
    </location>
</feature>
<dbReference type="CDD" id="cd06853">
    <property type="entry name" value="GT_WecA_like"/>
    <property type="match status" value="1"/>
</dbReference>
<gene>
    <name evidence="9" type="ORF">SCL_1596</name>
</gene>
<dbReference type="EMBL" id="AP014879">
    <property type="protein sequence ID" value="BAV33901.1"/>
    <property type="molecule type" value="Genomic_DNA"/>
</dbReference>
<feature type="binding site" evidence="7">
    <location>
        <position position="147"/>
    </location>
    <ligand>
        <name>Mg(2+)</name>
        <dbReference type="ChEBI" id="CHEBI:18420"/>
    </ligand>
</feature>
<reference evidence="9 10" key="1">
    <citation type="submission" date="2015-05" db="EMBL/GenBank/DDBJ databases">
        <title>Complete genome sequence of a sulfur-oxidizing gammaproteobacterium strain HA5.</title>
        <authorList>
            <person name="Miura A."/>
            <person name="Kojima H."/>
            <person name="Fukui M."/>
        </authorList>
    </citation>
    <scope>NUCLEOTIDE SEQUENCE [LARGE SCALE GENOMIC DNA]</scope>
    <source>
        <strain evidence="9 10">HA5</strain>
    </source>
</reference>
<feature type="transmembrane region" description="Helical" evidence="8">
    <location>
        <begin position="522"/>
        <end position="541"/>
    </location>
</feature>
<evidence type="ECO:0000256" key="2">
    <source>
        <dbReference type="ARBA" id="ARBA00022475"/>
    </source>
</evidence>
<evidence type="ECO:0000256" key="4">
    <source>
        <dbReference type="ARBA" id="ARBA00022692"/>
    </source>
</evidence>
<evidence type="ECO:0000256" key="5">
    <source>
        <dbReference type="ARBA" id="ARBA00022989"/>
    </source>
</evidence>
<protein>
    <submittedName>
        <fullName evidence="9">Glycosyl transferase</fullName>
    </submittedName>
</protein>
<feature type="binding site" evidence="7">
    <location>
        <position position="209"/>
    </location>
    <ligand>
        <name>Mg(2+)</name>
        <dbReference type="ChEBI" id="CHEBI:18420"/>
    </ligand>
</feature>
<keyword evidence="6 8" id="KW-0472">Membrane</keyword>
<feature type="transmembrane region" description="Helical" evidence="8">
    <location>
        <begin position="276"/>
        <end position="304"/>
    </location>
</feature>
<dbReference type="AlphaFoldDB" id="A0A1B4XGH0"/>
<dbReference type="InterPro" id="IPR000715">
    <property type="entry name" value="Glycosyl_transferase_4"/>
</dbReference>
<comment type="subcellular location">
    <subcellularLocation>
        <location evidence="1">Cell membrane</location>
        <topology evidence="1">Multi-pass membrane protein</topology>
    </subcellularLocation>
</comment>